<evidence type="ECO:0000313" key="6">
    <source>
        <dbReference type="Proteomes" id="UP000076720"/>
    </source>
</evidence>
<organism evidence="5 6">
    <name type="scientific">Streptomyces ambofaciens</name>
    <dbReference type="NCBI Taxonomy" id="1889"/>
    <lineage>
        <taxon>Bacteria</taxon>
        <taxon>Bacillati</taxon>
        <taxon>Actinomycetota</taxon>
        <taxon>Actinomycetes</taxon>
        <taxon>Kitasatosporales</taxon>
        <taxon>Streptomycetaceae</taxon>
        <taxon>Streptomyces</taxon>
    </lineage>
</organism>
<keyword evidence="3" id="KW-0804">Transcription</keyword>
<proteinExistence type="predicted"/>
<evidence type="ECO:0000259" key="4">
    <source>
        <dbReference type="PROSITE" id="PS01124"/>
    </source>
</evidence>
<dbReference type="SUPFAM" id="SSF46689">
    <property type="entry name" value="Homeodomain-like"/>
    <property type="match status" value="1"/>
</dbReference>
<evidence type="ECO:0000256" key="2">
    <source>
        <dbReference type="ARBA" id="ARBA00023125"/>
    </source>
</evidence>
<reference evidence="6" key="1">
    <citation type="submission" date="2015-10" db="EMBL/GenBank/DDBJ databases">
        <title>Complete genome sequence of Streptomyces ambofaciens DSM 40697.</title>
        <authorList>
            <person name="Thibessard A."/>
            <person name="Leblond P."/>
        </authorList>
    </citation>
    <scope>NUCLEOTIDE SEQUENCE [LARGE SCALE GENOMIC DNA]</scope>
    <source>
        <strain evidence="6">DSM 40697</strain>
    </source>
</reference>
<name>A0ABN4PG99_STRAM</name>
<dbReference type="SMART" id="SM00342">
    <property type="entry name" value="HTH_ARAC"/>
    <property type="match status" value="1"/>
</dbReference>
<dbReference type="EMBL" id="CP012949">
    <property type="protein sequence ID" value="ANB10607.1"/>
    <property type="molecule type" value="Genomic_DNA"/>
</dbReference>
<dbReference type="InterPro" id="IPR028082">
    <property type="entry name" value="Peripla_BP_I"/>
</dbReference>
<dbReference type="Pfam" id="PF12833">
    <property type="entry name" value="HTH_18"/>
    <property type="match status" value="1"/>
</dbReference>
<evidence type="ECO:0000313" key="5">
    <source>
        <dbReference type="EMBL" id="ANB10607.1"/>
    </source>
</evidence>
<keyword evidence="6" id="KW-1185">Reference proteome</keyword>
<sequence length="387" mass="42829">MPRRSAPRQVALVVETSNAYARGLLTGIRHFVLSRPHWSIYLVEHSRYETDFSWLDGWHGDGMLARIENEETARLVRTLGLPAVDLSAKRLLPELPCVETDDSVIAGLAVEHFAERGLRRFAYCGDPRFGWSLARAKAFARDARAHGTHAGEFSMGASARRADERLRLAAWLRTLPRPVGVLACYDMAGQEVLEACALADLRVPDDVAVLGVDNDELFCNLTSPPLSSVQPDAVRTGFLAAEILDDMMAGRPRTPDVHTIPPLRIATRQSSDVIAVGEPSLAAALRYIRDHADEAVTVQAVVDHTPLSRRALEYRFTTNLGRTIHSEILRVRMARVADLLMSTDWTLPRIAESLGFPHSEYMGVTFKRQTGMSPGEYRGHVSSRSVG</sequence>
<dbReference type="CDD" id="cd01543">
    <property type="entry name" value="PBP1_XylR"/>
    <property type="match status" value="1"/>
</dbReference>
<dbReference type="Proteomes" id="UP000076720">
    <property type="component" value="Chromosome"/>
</dbReference>
<dbReference type="PANTHER" id="PTHR30146:SF24">
    <property type="entry name" value="XYLOSE OPERON REGULATORY PROTEIN"/>
    <property type="match status" value="1"/>
</dbReference>
<dbReference type="PROSITE" id="PS01124">
    <property type="entry name" value="HTH_ARAC_FAMILY_2"/>
    <property type="match status" value="1"/>
</dbReference>
<dbReference type="Gene3D" id="1.10.10.60">
    <property type="entry name" value="Homeodomain-like"/>
    <property type="match status" value="1"/>
</dbReference>
<keyword evidence="1" id="KW-0805">Transcription regulation</keyword>
<evidence type="ECO:0000256" key="1">
    <source>
        <dbReference type="ARBA" id="ARBA00023015"/>
    </source>
</evidence>
<dbReference type="RefSeq" id="WP_063484208.1">
    <property type="nucleotide sequence ID" value="NZ_CP012949.1"/>
</dbReference>
<gene>
    <name evidence="5" type="ORF">SAM40697_6654</name>
</gene>
<protein>
    <submittedName>
        <fullName evidence="5">AraC family transcriptional regulator</fullName>
    </submittedName>
</protein>
<dbReference type="InterPro" id="IPR054031">
    <property type="entry name" value="XylR_PBP1"/>
</dbReference>
<evidence type="ECO:0000256" key="3">
    <source>
        <dbReference type="ARBA" id="ARBA00023163"/>
    </source>
</evidence>
<accession>A0ABN4PG99</accession>
<dbReference type="PANTHER" id="PTHR30146">
    <property type="entry name" value="LACI-RELATED TRANSCRIPTIONAL REPRESSOR"/>
    <property type="match status" value="1"/>
</dbReference>
<dbReference type="Pfam" id="PF22177">
    <property type="entry name" value="PBP1_XylR"/>
    <property type="match status" value="1"/>
</dbReference>
<dbReference type="InterPro" id="IPR009057">
    <property type="entry name" value="Homeodomain-like_sf"/>
</dbReference>
<dbReference type="Gene3D" id="3.40.50.2300">
    <property type="match status" value="2"/>
</dbReference>
<dbReference type="SUPFAM" id="SSF53822">
    <property type="entry name" value="Periplasmic binding protein-like I"/>
    <property type="match status" value="1"/>
</dbReference>
<feature type="domain" description="HTH araC/xylS-type" evidence="4">
    <location>
        <begin position="282"/>
        <end position="380"/>
    </location>
</feature>
<dbReference type="Pfam" id="PF13377">
    <property type="entry name" value="Peripla_BP_3"/>
    <property type="match status" value="1"/>
</dbReference>
<dbReference type="InterPro" id="IPR046335">
    <property type="entry name" value="LacI/GalR-like_sensor"/>
</dbReference>
<reference evidence="5 6" key="2">
    <citation type="journal article" date="2016" name="Genome Announc.">
        <title>Complete Genome Sequence of Streptomyces ambofaciens DSM 40697, a Paradigm for Genome Plasticity Studies.</title>
        <authorList>
            <person name="Thibessard A."/>
            <person name="Leblond P."/>
        </authorList>
    </citation>
    <scope>NUCLEOTIDE SEQUENCE [LARGE SCALE GENOMIC DNA]</scope>
    <source>
        <strain evidence="5 6">DSM 40697</strain>
    </source>
</reference>
<keyword evidence="2" id="KW-0238">DNA-binding</keyword>
<dbReference type="InterPro" id="IPR018060">
    <property type="entry name" value="HTH_AraC"/>
</dbReference>